<gene>
    <name evidence="2" type="ORF">C7I85_14110</name>
</gene>
<dbReference type="SUPFAM" id="SSF55729">
    <property type="entry name" value="Acyl-CoA N-acyltransferases (Nat)"/>
    <property type="match status" value="1"/>
</dbReference>
<dbReference type="Proteomes" id="UP000240653">
    <property type="component" value="Unassembled WGS sequence"/>
</dbReference>
<dbReference type="RefSeq" id="WP_106724624.1">
    <property type="nucleotide sequence ID" value="NZ_PXYL01000006.1"/>
</dbReference>
<proteinExistence type="predicted"/>
<protein>
    <recommendedName>
        <fullName evidence="1">BioF2-like acetyltransferase domain-containing protein</fullName>
    </recommendedName>
</protein>
<name>A0A2P7SCS7_9HYPH</name>
<accession>A0A2P7SCS7</accession>
<evidence type="ECO:0000313" key="3">
    <source>
        <dbReference type="Proteomes" id="UP000240653"/>
    </source>
</evidence>
<sequence length="397" mass="43930">MNSQLSMLAHARGMLCGDFEVETFAQPSDIEREWRQLEASGVATIFQRYDWVDAYVRNVLPHEDGRPAIVLGRLDGQPAFILPLAISRVGPARIATWIGGKHSGYNFGLWSPKAAAMMARLPRAEIETMLGSVLESADCAVLGRTPKIHNGIPQALSALQSSTSSTEGYSFDLDGGFEAVLARSKAGARTRKIEKRERKMAEAGALRYRVLRDPAEAKAALDFFCEHKALRLAEQGQPNSFAEPGVMNFFRELLERSETTPEPLLEMAELSVGGKTRAVIGSGVHNGRVNVYFMTFASDELAAHSPGRVLTFRHVEDSCERGMAAFDLGVGYEDYKTHWCDVVHELDDVYAAFTPIGTATITTIRLGQATKSRMRRNELLWQHLKSAHAYLSRRTPT</sequence>
<keyword evidence="3" id="KW-1185">Reference proteome</keyword>
<dbReference type="InterPro" id="IPR038740">
    <property type="entry name" value="BioF2-like_GNAT_dom"/>
</dbReference>
<dbReference type="InterPro" id="IPR016181">
    <property type="entry name" value="Acyl_CoA_acyltransferase"/>
</dbReference>
<evidence type="ECO:0000313" key="2">
    <source>
        <dbReference type="EMBL" id="PSJ60289.1"/>
    </source>
</evidence>
<dbReference type="OrthoDB" id="8193702at2"/>
<organism evidence="2 3">
    <name type="scientific">Pseudaminobacter soli</name>
    <name type="common">ex Li et al. 2025</name>
    <dbReference type="NCBI Taxonomy" id="1295366"/>
    <lineage>
        <taxon>Bacteria</taxon>
        <taxon>Pseudomonadati</taxon>
        <taxon>Pseudomonadota</taxon>
        <taxon>Alphaproteobacteria</taxon>
        <taxon>Hyphomicrobiales</taxon>
        <taxon>Phyllobacteriaceae</taxon>
        <taxon>Pseudaminobacter</taxon>
    </lineage>
</organism>
<comment type="caution">
    <text evidence="2">The sequence shown here is derived from an EMBL/GenBank/DDBJ whole genome shotgun (WGS) entry which is preliminary data.</text>
</comment>
<dbReference type="AlphaFoldDB" id="A0A2P7SCS7"/>
<evidence type="ECO:0000259" key="1">
    <source>
        <dbReference type="Pfam" id="PF13480"/>
    </source>
</evidence>
<feature type="domain" description="BioF2-like acetyltransferase" evidence="1">
    <location>
        <begin position="190"/>
        <end position="336"/>
    </location>
</feature>
<reference evidence="2 3" key="1">
    <citation type="submission" date="2018-03" db="EMBL/GenBank/DDBJ databases">
        <title>The draft genome of Mesorhizobium soli JCM 19897.</title>
        <authorList>
            <person name="Li L."/>
            <person name="Liu L."/>
            <person name="Liang L."/>
            <person name="Wang T."/>
            <person name="Zhang X."/>
        </authorList>
    </citation>
    <scope>NUCLEOTIDE SEQUENCE [LARGE SCALE GENOMIC DNA]</scope>
    <source>
        <strain evidence="2 3">JCM 19897</strain>
    </source>
</reference>
<dbReference type="Pfam" id="PF13480">
    <property type="entry name" value="Acetyltransf_6"/>
    <property type="match status" value="1"/>
</dbReference>
<dbReference type="EMBL" id="PXYL01000006">
    <property type="protein sequence ID" value="PSJ60289.1"/>
    <property type="molecule type" value="Genomic_DNA"/>
</dbReference>